<dbReference type="SMART" id="SM01012">
    <property type="entry name" value="ANTAR"/>
    <property type="match status" value="1"/>
</dbReference>
<keyword evidence="3" id="KW-0805">Transcription regulation</keyword>
<dbReference type="SMART" id="SM00065">
    <property type="entry name" value="GAF"/>
    <property type="match status" value="1"/>
</dbReference>
<evidence type="ECO:0000313" key="7">
    <source>
        <dbReference type="Proteomes" id="UP000571817"/>
    </source>
</evidence>
<dbReference type="Pfam" id="PF03861">
    <property type="entry name" value="ANTAR"/>
    <property type="match status" value="1"/>
</dbReference>
<sequence length="256" mass="27935">MSEIIEPRTPHERRPPMVTQERLVEAFVDLADTLVAEFDVIDFLHSLASTTVELLHADAAGLMLADQRGELHLLAASSDETRTLELFELQHNQGPCLDAYREGKPITNIDPATAEERWPAFGAAVRAGNFTSVHAIPMRLRDEVIGAMNLFLARPGDLSNADLALGHGLADIATIGLLQERAVQQQQILAEQLQGALNSRVVIEQAKGMLAARHGVSVLDAFAAMRTYARRNGRPLSHVAVEIIDGSLDEAQLRVT</sequence>
<evidence type="ECO:0000256" key="2">
    <source>
        <dbReference type="ARBA" id="ARBA00022777"/>
    </source>
</evidence>
<evidence type="ECO:0000256" key="4">
    <source>
        <dbReference type="ARBA" id="ARBA00023163"/>
    </source>
</evidence>
<dbReference type="Proteomes" id="UP000571817">
    <property type="component" value="Unassembled WGS sequence"/>
</dbReference>
<dbReference type="SUPFAM" id="SSF55781">
    <property type="entry name" value="GAF domain-like"/>
    <property type="match status" value="1"/>
</dbReference>
<dbReference type="AlphaFoldDB" id="A0A853DH20"/>
<keyword evidence="4" id="KW-0804">Transcription</keyword>
<dbReference type="Pfam" id="PF13185">
    <property type="entry name" value="GAF_2"/>
    <property type="match status" value="1"/>
</dbReference>
<name>A0A853DH20_9MICO</name>
<dbReference type="InterPro" id="IPR012074">
    <property type="entry name" value="GAF_ANTAR"/>
</dbReference>
<evidence type="ECO:0000259" key="5">
    <source>
        <dbReference type="PROSITE" id="PS50921"/>
    </source>
</evidence>
<proteinExistence type="predicted"/>
<accession>A0A853DH20</accession>
<comment type="caution">
    <text evidence="6">The sequence shown here is derived from an EMBL/GenBank/DDBJ whole genome shotgun (WGS) entry which is preliminary data.</text>
</comment>
<dbReference type="PROSITE" id="PS50921">
    <property type="entry name" value="ANTAR"/>
    <property type="match status" value="1"/>
</dbReference>
<keyword evidence="2" id="KW-0418">Kinase</keyword>
<evidence type="ECO:0000256" key="1">
    <source>
        <dbReference type="ARBA" id="ARBA00022679"/>
    </source>
</evidence>
<dbReference type="InterPro" id="IPR005561">
    <property type="entry name" value="ANTAR"/>
</dbReference>
<reference evidence="6 7" key="1">
    <citation type="submission" date="2020-07" db="EMBL/GenBank/DDBJ databases">
        <title>Sequencing the genomes of 1000 actinobacteria strains.</title>
        <authorList>
            <person name="Klenk H.-P."/>
        </authorList>
    </citation>
    <scope>NUCLEOTIDE SEQUENCE [LARGE SCALE GENOMIC DNA]</scope>
    <source>
        <strain evidence="6 7">DSM 29531</strain>
    </source>
</reference>
<dbReference type="InterPro" id="IPR029016">
    <property type="entry name" value="GAF-like_dom_sf"/>
</dbReference>
<dbReference type="SUPFAM" id="SSF52172">
    <property type="entry name" value="CheY-like"/>
    <property type="match status" value="1"/>
</dbReference>
<dbReference type="InterPro" id="IPR003018">
    <property type="entry name" value="GAF"/>
</dbReference>
<evidence type="ECO:0000256" key="3">
    <source>
        <dbReference type="ARBA" id="ARBA00023015"/>
    </source>
</evidence>
<dbReference type="InterPro" id="IPR011006">
    <property type="entry name" value="CheY-like_superfamily"/>
</dbReference>
<dbReference type="EMBL" id="JACCFW010000001">
    <property type="protein sequence ID" value="NYJ74334.1"/>
    <property type="molecule type" value="Genomic_DNA"/>
</dbReference>
<feature type="domain" description="ANTAR" evidence="5">
    <location>
        <begin position="183"/>
        <end position="244"/>
    </location>
</feature>
<dbReference type="GO" id="GO:0003723">
    <property type="term" value="F:RNA binding"/>
    <property type="evidence" value="ECO:0007669"/>
    <property type="project" value="InterPro"/>
</dbReference>
<dbReference type="GO" id="GO:0016301">
    <property type="term" value="F:kinase activity"/>
    <property type="evidence" value="ECO:0007669"/>
    <property type="project" value="UniProtKB-KW"/>
</dbReference>
<dbReference type="Gene3D" id="3.30.450.40">
    <property type="match status" value="1"/>
</dbReference>
<protein>
    <submittedName>
        <fullName evidence="6">Transcriptional regulator with GAF, ATPase, and Fis domain</fullName>
    </submittedName>
</protein>
<keyword evidence="1" id="KW-0808">Transferase</keyword>
<organism evidence="6 7">
    <name type="scientific">Allobranchiibius huperziae</name>
    <dbReference type="NCBI Taxonomy" id="1874116"/>
    <lineage>
        <taxon>Bacteria</taxon>
        <taxon>Bacillati</taxon>
        <taxon>Actinomycetota</taxon>
        <taxon>Actinomycetes</taxon>
        <taxon>Micrococcales</taxon>
        <taxon>Dermacoccaceae</taxon>
        <taxon>Allobranchiibius</taxon>
    </lineage>
</organism>
<dbReference type="RefSeq" id="WP_218883581.1">
    <property type="nucleotide sequence ID" value="NZ_JACCFW010000001.1"/>
</dbReference>
<evidence type="ECO:0000313" key="6">
    <source>
        <dbReference type="EMBL" id="NYJ74334.1"/>
    </source>
</evidence>
<gene>
    <name evidence="6" type="ORF">HNR15_001297</name>
</gene>
<dbReference type="PIRSF" id="PIRSF036625">
    <property type="entry name" value="GAF_ANTAR"/>
    <property type="match status" value="1"/>
</dbReference>
<dbReference type="InterPro" id="IPR036388">
    <property type="entry name" value="WH-like_DNA-bd_sf"/>
</dbReference>
<keyword evidence="7" id="KW-1185">Reference proteome</keyword>
<dbReference type="Gene3D" id="1.10.10.10">
    <property type="entry name" value="Winged helix-like DNA-binding domain superfamily/Winged helix DNA-binding domain"/>
    <property type="match status" value="1"/>
</dbReference>